<accession>A0A1Y0T1E3</accession>
<keyword evidence="3" id="KW-1185">Reference proteome</keyword>
<reference evidence="2 3" key="1">
    <citation type="submission" date="2017-05" db="EMBL/GenBank/DDBJ databases">
        <authorList>
            <person name="Song R."/>
            <person name="Chenine A.L."/>
            <person name="Ruprecht R.M."/>
        </authorList>
    </citation>
    <scope>NUCLEOTIDE SEQUENCE [LARGE SCALE GENOMIC DNA]</scope>
</reference>
<dbReference type="Gene3D" id="3.40.630.30">
    <property type="match status" value="1"/>
</dbReference>
<gene>
    <name evidence="2" type="ORF">PHABIO_26</name>
</gene>
<dbReference type="GO" id="GO:0016747">
    <property type="term" value="F:acyltransferase activity, transferring groups other than amino-acyl groups"/>
    <property type="evidence" value="ECO:0007669"/>
    <property type="project" value="InterPro"/>
</dbReference>
<dbReference type="EMBL" id="MF042360">
    <property type="protein sequence ID" value="ARV76657.1"/>
    <property type="molecule type" value="Genomic_DNA"/>
</dbReference>
<sequence>MEAVKVLDVKHRVIDTYLKEVGPLEAESKYWVRDVVDLSTADILMNGPKFAKDRTGYAAYIGDQVVGFAIAYTPDAWLDLLHIHPDYRGRGIAQELILASGCRSVSVNPRNDNAVALYKKLGLEIDYDEV</sequence>
<dbReference type="Proteomes" id="UP000225448">
    <property type="component" value="Segment"/>
</dbReference>
<proteinExistence type="predicted"/>
<keyword evidence="2" id="KW-0808">Transferase</keyword>
<protein>
    <submittedName>
        <fullName evidence="2">Putative N-acetyltransferase</fullName>
    </submittedName>
</protein>
<feature type="domain" description="N-acetyltransferase" evidence="1">
    <location>
        <begin position="9"/>
        <end position="130"/>
    </location>
</feature>
<evidence type="ECO:0000313" key="2">
    <source>
        <dbReference type="EMBL" id="ARV76657.1"/>
    </source>
</evidence>
<dbReference type="PROSITE" id="PS51186">
    <property type="entry name" value="GNAT"/>
    <property type="match status" value="1"/>
</dbReference>
<name>A0A1Y0T1E3_9CAUD</name>
<dbReference type="CDD" id="cd04301">
    <property type="entry name" value="NAT_SF"/>
    <property type="match status" value="1"/>
</dbReference>
<dbReference type="InterPro" id="IPR016181">
    <property type="entry name" value="Acyl_CoA_acyltransferase"/>
</dbReference>
<evidence type="ECO:0000259" key="1">
    <source>
        <dbReference type="PROSITE" id="PS51186"/>
    </source>
</evidence>
<dbReference type="Pfam" id="PF13508">
    <property type="entry name" value="Acetyltransf_7"/>
    <property type="match status" value="1"/>
</dbReference>
<dbReference type="InterPro" id="IPR000182">
    <property type="entry name" value="GNAT_dom"/>
</dbReference>
<dbReference type="SUPFAM" id="SSF55729">
    <property type="entry name" value="Acyl-CoA N-acyltransferases (Nat)"/>
    <property type="match status" value="1"/>
</dbReference>
<organism evidence="2 3">
    <name type="scientific">Pseudomonas phage Phabio</name>
    <dbReference type="NCBI Taxonomy" id="2006668"/>
    <lineage>
        <taxon>Viruses</taxon>
        <taxon>Duplodnaviria</taxon>
        <taxon>Heunggongvirae</taxon>
        <taxon>Uroviricota</taxon>
        <taxon>Caudoviricetes</taxon>
        <taxon>Chimalliviridae</taxon>
        <taxon>Phabiovirus</taxon>
        <taxon>Phabiovirus phabio</taxon>
    </lineage>
</organism>
<evidence type="ECO:0000313" key="3">
    <source>
        <dbReference type="Proteomes" id="UP000225448"/>
    </source>
</evidence>